<sequence>MTTTTAGTARTATARPRGPVLFSPTYLALDIRRALRNRRTLIFLLIMPVGFFFLFGGQYRTGDPDAYAYVMASMAVYGAMIATTSTGAQVSVERSLGWTRQLRLTPLRPAGYVLTKILSALVLGIVPIVLVLAAGAVTGANPSLTDFLEIGALAWVCSLVFAAFGLFVGYLVPAENAMQFIGPLLALMSFFGGLFFPLDKGSTLADIAPYMPTYAVGLITRSPITDSGLTLAHLGDLALWVAIFGIGTAILFRRDTARV</sequence>
<dbReference type="PANTHER" id="PTHR43077:SF11">
    <property type="entry name" value="TRANSPORT PERMEASE YVFS-RELATED"/>
    <property type="match status" value="1"/>
</dbReference>
<accession>A0ABW8AM41</accession>
<comment type="subcellular location">
    <subcellularLocation>
        <location evidence="1">Membrane</location>
        <topology evidence="1">Multi-pass membrane protein</topology>
    </subcellularLocation>
</comment>
<feature type="transmembrane region" description="Helical" evidence="5">
    <location>
        <begin position="113"/>
        <end position="140"/>
    </location>
</feature>
<dbReference type="Proteomes" id="UP001612915">
    <property type="component" value="Unassembled WGS sequence"/>
</dbReference>
<dbReference type="PANTHER" id="PTHR43077">
    <property type="entry name" value="TRANSPORT PERMEASE YVFS-RELATED"/>
    <property type="match status" value="1"/>
</dbReference>
<evidence type="ECO:0000313" key="8">
    <source>
        <dbReference type="Proteomes" id="UP001612915"/>
    </source>
</evidence>
<dbReference type="RefSeq" id="WP_398278250.1">
    <property type="nucleotide sequence ID" value="NZ_JBITLV010000002.1"/>
</dbReference>
<gene>
    <name evidence="7" type="ORF">ACIB24_08825</name>
</gene>
<organism evidence="7 8">
    <name type="scientific">Spongisporangium articulatum</name>
    <dbReference type="NCBI Taxonomy" id="3362603"/>
    <lineage>
        <taxon>Bacteria</taxon>
        <taxon>Bacillati</taxon>
        <taxon>Actinomycetota</taxon>
        <taxon>Actinomycetes</taxon>
        <taxon>Kineosporiales</taxon>
        <taxon>Kineosporiaceae</taxon>
        <taxon>Spongisporangium</taxon>
    </lineage>
</organism>
<dbReference type="Pfam" id="PF01061">
    <property type="entry name" value="ABC2_membrane"/>
    <property type="match status" value="1"/>
</dbReference>
<evidence type="ECO:0000259" key="6">
    <source>
        <dbReference type="Pfam" id="PF01061"/>
    </source>
</evidence>
<keyword evidence="2 5" id="KW-0812">Transmembrane</keyword>
<proteinExistence type="predicted"/>
<evidence type="ECO:0000256" key="1">
    <source>
        <dbReference type="ARBA" id="ARBA00004141"/>
    </source>
</evidence>
<evidence type="ECO:0000256" key="3">
    <source>
        <dbReference type="ARBA" id="ARBA00022989"/>
    </source>
</evidence>
<protein>
    <submittedName>
        <fullName evidence="7">ABC transporter permease</fullName>
    </submittedName>
</protein>
<dbReference type="EMBL" id="JBITLV010000002">
    <property type="protein sequence ID" value="MFI7587163.1"/>
    <property type="molecule type" value="Genomic_DNA"/>
</dbReference>
<reference evidence="7 8" key="1">
    <citation type="submission" date="2024-10" db="EMBL/GenBank/DDBJ databases">
        <title>The Natural Products Discovery Center: Release of the First 8490 Sequenced Strains for Exploring Actinobacteria Biosynthetic Diversity.</title>
        <authorList>
            <person name="Kalkreuter E."/>
            <person name="Kautsar S.A."/>
            <person name="Yang D."/>
            <person name="Bader C.D."/>
            <person name="Teijaro C.N."/>
            <person name="Fluegel L."/>
            <person name="Davis C.M."/>
            <person name="Simpson J.R."/>
            <person name="Lauterbach L."/>
            <person name="Steele A.D."/>
            <person name="Gui C."/>
            <person name="Meng S."/>
            <person name="Li G."/>
            <person name="Viehrig K."/>
            <person name="Ye F."/>
            <person name="Su P."/>
            <person name="Kiefer A.F."/>
            <person name="Nichols A."/>
            <person name="Cepeda A.J."/>
            <person name="Yan W."/>
            <person name="Fan B."/>
            <person name="Jiang Y."/>
            <person name="Adhikari A."/>
            <person name="Zheng C.-J."/>
            <person name="Schuster L."/>
            <person name="Cowan T.M."/>
            <person name="Smanski M.J."/>
            <person name="Chevrette M.G."/>
            <person name="De Carvalho L.P.S."/>
            <person name="Shen B."/>
        </authorList>
    </citation>
    <scope>NUCLEOTIDE SEQUENCE [LARGE SCALE GENOMIC DNA]</scope>
    <source>
        <strain evidence="7 8">NPDC049639</strain>
    </source>
</reference>
<feature type="transmembrane region" description="Helical" evidence="5">
    <location>
        <begin position="231"/>
        <end position="252"/>
    </location>
</feature>
<evidence type="ECO:0000313" key="7">
    <source>
        <dbReference type="EMBL" id="MFI7587163.1"/>
    </source>
</evidence>
<evidence type="ECO:0000256" key="5">
    <source>
        <dbReference type="SAM" id="Phobius"/>
    </source>
</evidence>
<dbReference type="InterPro" id="IPR013525">
    <property type="entry name" value="ABC2_TM"/>
</dbReference>
<feature type="transmembrane region" description="Helical" evidence="5">
    <location>
        <begin position="41"/>
        <end position="60"/>
    </location>
</feature>
<feature type="transmembrane region" description="Helical" evidence="5">
    <location>
        <begin position="180"/>
        <end position="198"/>
    </location>
</feature>
<feature type="transmembrane region" description="Helical" evidence="5">
    <location>
        <begin position="66"/>
        <end position="92"/>
    </location>
</feature>
<keyword evidence="4 5" id="KW-0472">Membrane</keyword>
<dbReference type="InterPro" id="IPR051328">
    <property type="entry name" value="T7SS_ABC-Transporter"/>
</dbReference>
<feature type="domain" description="ABC-2 type transporter transmembrane" evidence="6">
    <location>
        <begin position="30"/>
        <end position="200"/>
    </location>
</feature>
<name>A0ABW8AM41_9ACTN</name>
<keyword evidence="8" id="KW-1185">Reference proteome</keyword>
<keyword evidence="3 5" id="KW-1133">Transmembrane helix</keyword>
<comment type="caution">
    <text evidence="7">The sequence shown here is derived from an EMBL/GenBank/DDBJ whole genome shotgun (WGS) entry which is preliminary data.</text>
</comment>
<evidence type="ECO:0000256" key="4">
    <source>
        <dbReference type="ARBA" id="ARBA00023136"/>
    </source>
</evidence>
<feature type="transmembrane region" description="Helical" evidence="5">
    <location>
        <begin position="152"/>
        <end position="173"/>
    </location>
</feature>
<evidence type="ECO:0000256" key="2">
    <source>
        <dbReference type="ARBA" id="ARBA00022692"/>
    </source>
</evidence>